<name>A0A2T0QFF4_9ACTN</name>
<evidence type="ECO:0000313" key="2">
    <source>
        <dbReference type="EMBL" id="PRY02581.1"/>
    </source>
</evidence>
<feature type="compositionally biased region" description="Basic and acidic residues" evidence="1">
    <location>
        <begin position="1"/>
        <end position="14"/>
    </location>
</feature>
<organism evidence="2 3">
    <name type="scientific">Allonocardiopsis opalescens</name>
    <dbReference type="NCBI Taxonomy" id="1144618"/>
    <lineage>
        <taxon>Bacteria</taxon>
        <taxon>Bacillati</taxon>
        <taxon>Actinomycetota</taxon>
        <taxon>Actinomycetes</taxon>
        <taxon>Streptosporangiales</taxon>
        <taxon>Allonocardiopsis</taxon>
    </lineage>
</organism>
<protein>
    <recommendedName>
        <fullName evidence="4">NB-ARC domain-containing protein</fullName>
    </recommendedName>
</protein>
<feature type="region of interest" description="Disordered" evidence="1">
    <location>
        <begin position="1"/>
        <end position="24"/>
    </location>
</feature>
<dbReference type="InterPro" id="IPR027417">
    <property type="entry name" value="P-loop_NTPase"/>
</dbReference>
<dbReference type="Gene3D" id="3.40.50.300">
    <property type="entry name" value="P-loop containing nucleotide triphosphate hydrolases"/>
    <property type="match status" value="1"/>
</dbReference>
<sequence>MSRSADDERREGTHNRLGGQVGGSAVQARDIGQVTINSAAPERFVPHLLPLPPAHFINQRALLDRFGALVAQRRDGGRPLVLLVSGAQGVGKTGFALRAADDFGGGFPDGRLYADLAEHRLGGAVDVLGVLRRLLRGLAVPAERIDAWSDDLVGLYRTVTHGRRLLLVIDNAEQYPDVKWLLPSSPHALVVVVGRTRLAELVSEEAAVPLVVAPLTPADGGELLARMADLHGVGDEVERLAELCGGLPVALRSCASRLRRGSRDTVAELLALLADERRRLGALSIDAVFDAAYADLAPPLARFYRRLGLLAGKRLEPETAGVIAGTTADEARGLLRRLADAYLVEADGDDRWYWHDLRRLHARQRGEAEDPVAERDAAERELVRWYLDRAAAVDRLVSGGRWRLGGHDDSVQPFAGAAEASAWIDAELPQLEQAVRTAHRHGWHELVWRLVEVLWPVYHARKNYTTWIEAHELAVDSARRCGHDGALARMLNQLTRAYHEQAATLRTRGRGERAAALLEQAGGYLAEARSAADRSGGPHVRAAVLDTLALVRGAHGDLPGALAALDESEALYTGLGDRRGVAFARYERGKLLAEHGRAAEAIPVLDSALDALPSGDRSAACRFRLRRAEARRALGELDAAEYDAGAARAAAQGLGRRELEVTALRLLGAIAAERGDAPAAERYLREALAVAEAAGSPQLQQLRDHFGGSGA</sequence>
<proteinExistence type="predicted"/>
<evidence type="ECO:0008006" key="4">
    <source>
        <dbReference type="Google" id="ProtNLM"/>
    </source>
</evidence>
<evidence type="ECO:0000256" key="1">
    <source>
        <dbReference type="SAM" id="MobiDB-lite"/>
    </source>
</evidence>
<dbReference type="EMBL" id="PVZC01000001">
    <property type="protein sequence ID" value="PRY02581.1"/>
    <property type="molecule type" value="Genomic_DNA"/>
</dbReference>
<reference evidence="2 3" key="1">
    <citation type="submission" date="2018-03" db="EMBL/GenBank/DDBJ databases">
        <title>Genomic Encyclopedia of Archaeal and Bacterial Type Strains, Phase II (KMG-II): from individual species to whole genera.</title>
        <authorList>
            <person name="Goeker M."/>
        </authorList>
    </citation>
    <scope>NUCLEOTIDE SEQUENCE [LARGE SCALE GENOMIC DNA]</scope>
    <source>
        <strain evidence="2 3">DSM 45601</strain>
    </source>
</reference>
<evidence type="ECO:0000313" key="3">
    <source>
        <dbReference type="Proteomes" id="UP000237846"/>
    </source>
</evidence>
<dbReference type="Proteomes" id="UP000237846">
    <property type="component" value="Unassembled WGS sequence"/>
</dbReference>
<gene>
    <name evidence="2" type="ORF">CLV72_1011184</name>
</gene>
<dbReference type="InterPro" id="IPR011990">
    <property type="entry name" value="TPR-like_helical_dom_sf"/>
</dbReference>
<accession>A0A2T0QFF4</accession>
<dbReference type="AlphaFoldDB" id="A0A2T0QFF4"/>
<dbReference type="PANTHER" id="PTHR47691">
    <property type="entry name" value="REGULATOR-RELATED"/>
    <property type="match status" value="1"/>
</dbReference>
<keyword evidence="3" id="KW-1185">Reference proteome</keyword>
<dbReference type="RefSeq" id="WP_106240391.1">
    <property type="nucleotide sequence ID" value="NZ_PVZC01000001.1"/>
</dbReference>
<dbReference type="OrthoDB" id="5521887at2"/>
<dbReference type="PANTHER" id="PTHR47691:SF3">
    <property type="entry name" value="HTH-TYPE TRANSCRIPTIONAL REGULATOR RV0890C-RELATED"/>
    <property type="match status" value="1"/>
</dbReference>
<dbReference type="SUPFAM" id="SSF52540">
    <property type="entry name" value="P-loop containing nucleoside triphosphate hydrolases"/>
    <property type="match status" value="1"/>
</dbReference>
<dbReference type="Gene3D" id="1.25.40.10">
    <property type="entry name" value="Tetratricopeptide repeat domain"/>
    <property type="match status" value="1"/>
</dbReference>
<dbReference type="SUPFAM" id="SSF48452">
    <property type="entry name" value="TPR-like"/>
    <property type="match status" value="1"/>
</dbReference>
<dbReference type="PRINTS" id="PR00364">
    <property type="entry name" value="DISEASERSIST"/>
</dbReference>
<comment type="caution">
    <text evidence="2">The sequence shown here is derived from an EMBL/GenBank/DDBJ whole genome shotgun (WGS) entry which is preliminary data.</text>
</comment>